<gene>
    <name evidence="2" type="ORF">PG997_005577</name>
</gene>
<keyword evidence="3" id="KW-1185">Reference proteome</keyword>
<feature type="transmembrane region" description="Helical" evidence="1">
    <location>
        <begin position="36"/>
        <end position="57"/>
    </location>
</feature>
<evidence type="ECO:0000313" key="2">
    <source>
        <dbReference type="EMBL" id="KAK8084306.1"/>
    </source>
</evidence>
<evidence type="ECO:0000313" key="3">
    <source>
        <dbReference type="Proteomes" id="UP001433268"/>
    </source>
</evidence>
<keyword evidence="1" id="KW-0812">Transmembrane</keyword>
<feature type="transmembrane region" description="Helical" evidence="1">
    <location>
        <begin position="6"/>
        <end position="24"/>
    </location>
</feature>
<organism evidence="2 3">
    <name type="scientific">Apiospora hydei</name>
    <dbReference type="NCBI Taxonomy" id="1337664"/>
    <lineage>
        <taxon>Eukaryota</taxon>
        <taxon>Fungi</taxon>
        <taxon>Dikarya</taxon>
        <taxon>Ascomycota</taxon>
        <taxon>Pezizomycotina</taxon>
        <taxon>Sordariomycetes</taxon>
        <taxon>Xylariomycetidae</taxon>
        <taxon>Amphisphaeriales</taxon>
        <taxon>Apiosporaceae</taxon>
        <taxon>Apiospora</taxon>
    </lineage>
</organism>
<evidence type="ECO:0000256" key="1">
    <source>
        <dbReference type="SAM" id="Phobius"/>
    </source>
</evidence>
<comment type="caution">
    <text evidence="2">The sequence shown here is derived from an EMBL/GenBank/DDBJ whole genome shotgun (WGS) entry which is preliminary data.</text>
</comment>
<proteinExistence type="predicted"/>
<dbReference type="EMBL" id="JAQQWN010000005">
    <property type="protein sequence ID" value="KAK8084306.1"/>
    <property type="molecule type" value="Genomic_DNA"/>
</dbReference>
<dbReference type="GeneID" id="92042952"/>
<dbReference type="Proteomes" id="UP001433268">
    <property type="component" value="Unassembled WGS sequence"/>
</dbReference>
<dbReference type="RefSeq" id="XP_066668815.1">
    <property type="nucleotide sequence ID" value="XM_066809892.1"/>
</dbReference>
<sequence>MWLLLFTIPLVWTCVLTIHLARNYRVLLHLVRWTAWVYLLVLSVVAAEVLREGFIVLKPPTATNHNNCENNNVNSGSGFLQGRGGVVADVGAWWFAWFVVVALSAAFPLLLVPAVGLPVLLLRHPAFRLVIDFGLARLGWTGAVYNPAVFWYGSVLRPLAAAAVLRGNGSRGWCSGLLLMLRNLLEGWY</sequence>
<keyword evidence="1" id="KW-1133">Transmembrane helix</keyword>
<name>A0ABR1WPC1_9PEZI</name>
<keyword evidence="1" id="KW-0472">Membrane</keyword>
<reference evidence="2 3" key="1">
    <citation type="submission" date="2023-01" db="EMBL/GenBank/DDBJ databases">
        <title>Analysis of 21 Apiospora genomes using comparative genomics revels a genus with tremendous synthesis potential of carbohydrate active enzymes and secondary metabolites.</title>
        <authorList>
            <person name="Sorensen T."/>
        </authorList>
    </citation>
    <scope>NUCLEOTIDE SEQUENCE [LARGE SCALE GENOMIC DNA]</scope>
    <source>
        <strain evidence="2 3">CBS 114990</strain>
    </source>
</reference>
<accession>A0ABR1WPC1</accession>
<protein>
    <submittedName>
        <fullName evidence="2">Uncharacterized protein</fullName>
    </submittedName>
</protein>
<feature type="transmembrane region" description="Helical" evidence="1">
    <location>
        <begin position="94"/>
        <end position="122"/>
    </location>
</feature>